<comment type="caution">
    <text evidence="2">The sequence shown here is derived from an EMBL/GenBank/DDBJ whole genome shotgun (WGS) entry which is preliminary data.</text>
</comment>
<proteinExistence type="predicted"/>
<feature type="non-terminal residue" evidence="2">
    <location>
        <position position="1"/>
    </location>
</feature>
<organism evidence="2 3">
    <name type="scientific">Goodea atripinnis</name>
    <dbReference type="NCBI Taxonomy" id="208336"/>
    <lineage>
        <taxon>Eukaryota</taxon>
        <taxon>Metazoa</taxon>
        <taxon>Chordata</taxon>
        <taxon>Craniata</taxon>
        <taxon>Vertebrata</taxon>
        <taxon>Euteleostomi</taxon>
        <taxon>Actinopterygii</taxon>
        <taxon>Neopterygii</taxon>
        <taxon>Teleostei</taxon>
        <taxon>Neoteleostei</taxon>
        <taxon>Acanthomorphata</taxon>
        <taxon>Ovalentaria</taxon>
        <taxon>Atherinomorphae</taxon>
        <taxon>Cyprinodontiformes</taxon>
        <taxon>Goodeidae</taxon>
        <taxon>Goodea</taxon>
    </lineage>
</organism>
<reference evidence="2 3" key="1">
    <citation type="submission" date="2021-06" db="EMBL/GenBank/DDBJ databases">
        <authorList>
            <person name="Palmer J.M."/>
        </authorList>
    </citation>
    <scope>NUCLEOTIDE SEQUENCE [LARGE SCALE GENOMIC DNA]</scope>
    <source>
        <strain evidence="2 3">GA_2019</strain>
        <tissue evidence="2">Muscle</tissue>
    </source>
</reference>
<dbReference type="EMBL" id="JAHRIO010090345">
    <property type="protein sequence ID" value="MEQ2187727.1"/>
    <property type="molecule type" value="Genomic_DNA"/>
</dbReference>
<feature type="compositionally biased region" description="Polar residues" evidence="1">
    <location>
        <begin position="10"/>
        <end position="23"/>
    </location>
</feature>
<name>A0ABV0PW39_9TELE</name>
<accession>A0ABV0PW39</accession>
<dbReference type="Proteomes" id="UP001476798">
    <property type="component" value="Unassembled WGS sequence"/>
</dbReference>
<evidence type="ECO:0000256" key="1">
    <source>
        <dbReference type="SAM" id="MobiDB-lite"/>
    </source>
</evidence>
<evidence type="ECO:0000313" key="3">
    <source>
        <dbReference type="Proteomes" id="UP001476798"/>
    </source>
</evidence>
<gene>
    <name evidence="2" type="ORF">GOODEAATRI_007543</name>
</gene>
<evidence type="ECO:0000313" key="2">
    <source>
        <dbReference type="EMBL" id="MEQ2187727.1"/>
    </source>
</evidence>
<feature type="region of interest" description="Disordered" evidence="1">
    <location>
        <begin position="1"/>
        <end position="24"/>
    </location>
</feature>
<sequence length="92" mass="9903">SPLLAGTPAGTRNSNLSPRTTRNFPDVLPLKPGENVCPILSKTTAFLGEMRAVSPATDCNLCEMDVEARMHQPEILYVFLPSRGVIFSLSSG</sequence>
<keyword evidence="3" id="KW-1185">Reference proteome</keyword>
<protein>
    <submittedName>
        <fullName evidence="2">Uncharacterized protein</fullName>
    </submittedName>
</protein>